<dbReference type="EC" id="5.6.2.2" evidence="3"/>
<evidence type="ECO:0000256" key="5">
    <source>
        <dbReference type="ARBA" id="ARBA00022840"/>
    </source>
</evidence>
<evidence type="ECO:0000256" key="3">
    <source>
        <dbReference type="ARBA" id="ARBA00012895"/>
    </source>
</evidence>
<dbReference type="InterPro" id="IPR000565">
    <property type="entry name" value="Topo_IIA_B"/>
</dbReference>
<evidence type="ECO:0000259" key="9">
    <source>
        <dbReference type="Pfam" id="PF00986"/>
    </source>
</evidence>
<dbReference type="PRINTS" id="PR01159">
    <property type="entry name" value="DNAGYRASEB"/>
</dbReference>
<keyword evidence="11" id="KW-1185">Reference proteome</keyword>
<dbReference type="SUPFAM" id="SSF56719">
    <property type="entry name" value="Type II DNA topoisomerase"/>
    <property type="match status" value="1"/>
</dbReference>
<accession>A0A858RCQ4</accession>
<dbReference type="GO" id="GO:0005524">
    <property type="term" value="F:ATP binding"/>
    <property type="evidence" value="ECO:0007669"/>
    <property type="project" value="UniProtKB-KW"/>
</dbReference>
<dbReference type="InterPro" id="IPR013759">
    <property type="entry name" value="Topo_IIA_B_C"/>
</dbReference>
<comment type="similarity">
    <text evidence="2">Belongs to the type II topoisomerase GyrB family.</text>
</comment>
<keyword evidence="4" id="KW-0547">Nucleotide-binding</keyword>
<dbReference type="Pfam" id="PF00986">
    <property type="entry name" value="DNA_gyraseB_C"/>
    <property type="match status" value="1"/>
</dbReference>
<feature type="domain" description="DNA gyrase B subunit C-terminal" evidence="9">
    <location>
        <begin position="27"/>
        <end position="88"/>
    </location>
</feature>
<sequence>MHRGTKQLATIFGPAGLFEAVLEQGRHGLTIQRYKGLGEMNPDQLWETTLDPANRTLLQVKVSHADEAEDVFSTLMGDIVEPRRQFIQDNALKVANLDV</sequence>
<comment type="catalytic activity">
    <reaction evidence="1">
        <text>ATP-dependent breakage, passage and rejoining of double-stranded DNA.</text>
        <dbReference type="EC" id="5.6.2.2"/>
    </reaction>
</comment>
<evidence type="ECO:0000256" key="1">
    <source>
        <dbReference type="ARBA" id="ARBA00000185"/>
    </source>
</evidence>
<dbReference type="PANTHER" id="PTHR45866">
    <property type="entry name" value="DNA GYRASE/TOPOISOMERASE SUBUNIT B"/>
    <property type="match status" value="1"/>
</dbReference>
<proteinExistence type="inferred from homology"/>
<evidence type="ECO:0000256" key="6">
    <source>
        <dbReference type="ARBA" id="ARBA00023029"/>
    </source>
</evidence>
<dbReference type="EMBL" id="CP051775">
    <property type="protein sequence ID" value="QJE74922.1"/>
    <property type="molecule type" value="Genomic_DNA"/>
</dbReference>
<evidence type="ECO:0000313" key="11">
    <source>
        <dbReference type="Proteomes" id="UP000501891"/>
    </source>
</evidence>
<keyword evidence="6" id="KW-0799">Topoisomerase</keyword>
<evidence type="ECO:0000256" key="8">
    <source>
        <dbReference type="ARBA" id="ARBA00023235"/>
    </source>
</evidence>
<dbReference type="Gene3D" id="3.40.50.670">
    <property type="match status" value="1"/>
</dbReference>
<gene>
    <name evidence="10" type="ORF">HHL28_15565</name>
</gene>
<reference evidence="10" key="1">
    <citation type="submission" date="2020-04" db="EMBL/GenBank/DDBJ databases">
        <title>A desert anoxygenic phototrophic bacterium fixes CO2 using RubisCO under aerobic conditions.</title>
        <authorList>
            <person name="Tang K."/>
        </authorList>
    </citation>
    <scope>NUCLEOTIDE SEQUENCE [LARGE SCALE GENOMIC DNA]</scope>
    <source>
        <strain evidence="10">MIMtkB3</strain>
    </source>
</reference>
<dbReference type="GO" id="GO:0006265">
    <property type="term" value="P:DNA topological change"/>
    <property type="evidence" value="ECO:0007669"/>
    <property type="project" value="InterPro"/>
</dbReference>
<dbReference type="KEGG" id="acru:HHL28_15565"/>
<evidence type="ECO:0000256" key="2">
    <source>
        <dbReference type="ARBA" id="ARBA00010708"/>
    </source>
</evidence>
<keyword evidence="8" id="KW-0413">Isomerase</keyword>
<keyword evidence="5" id="KW-0067">ATP-binding</keyword>
<dbReference type="GO" id="GO:0003918">
    <property type="term" value="F:DNA topoisomerase type II (double strand cut, ATP-hydrolyzing) activity"/>
    <property type="evidence" value="ECO:0007669"/>
    <property type="project" value="UniProtKB-EC"/>
</dbReference>
<dbReference type="InterPro" id="IPR002288">
    <property type="entry name" value="DNA_gyrase_B_C"/>
</dbReference>
<dbReference type="InterPro" id="IPR013760">
    <property type="entry name" value="Topo_IIA-like_dom_sf"/>
</dbReference>
<dbReference type="PANTHER" id="PTHR45866:SF1">
    <property type="entry name" value="DNA GYRASE SUBUNIT B, MITOCHONDRIAL"/>
    <property type="match status" value="1"/>
</dbReference>
<name>A0A858RCQ4_9PROT</name>
<organism evidence="10 11">
    <name type="scientific">Aerophototrophica crusticola</name>
    <dbReference type="NCBI Taxonomy" id="1709002"/>
    <lineage>
        <taxon>Bacteria</taxon>
        <taxon>Pseudomonadati</taxon>
        <taxon>Pseudomonadota</taxon>
        <taxon>Alphaproteobacteria</taxon>
        <taxon>Rhodospirillales</taxon>
        <taxon>Rhodospirillaceae</taxon>
        <taxon>Aerophototrophica</taxon>
    </lineage>
</organism>
<evidence type="ECO:0000313" key="10">
    <source>
        <dbReference type="EMBL" id="QJE74922.1"/>
    </source>
</evidence>
<dbReference type="Proteomes" id="UP000501891">
    <property type="component" value="Chromosome"/>
</dbReference>
<evidence type="ECO:0000256" key="4">
    <source>
        <dbReference type="ARBA" id="ARBA00022741"/>
    </source>
</evidence>
<dbReference type="GO" id="GO:0003677">
    <property type="term" value="F:DNA binding"/>
    <property type="evidence" value="ECO:0007669"/>
    <property type="project" value="UniProtKB-KW"/>
</dbReference>
<keyword evidence="7" id="KW-0238">DNA-binding</keyword>
<dbReference type="AlphaFoldDB" id="A0A858RCQ4"/>
<evidence type="ECO:0000256" key="7">
    <source>
        <dbReference type="ARBA" id="ARBA00023125"/>
    </source>
</evidence>
<protein>
    <recommendedName>
        <fullName evidence="3">DNA topoisomerase (ATP-hydrolyzing)</fullName>
        <ecNumber evidence="3">5.6.2.2</ecNumber>
    </recommendedName>
</protein>